<name>K9HE57_9PROT</name>
<evidence type="ECO:0000256" key="11">
    <source>
        <dbReference type="ARBA" id="ARBA00030455"/>
    </source>
</evidence>
<dbReference type="EMBL" id="ANHY01000021">
    <property type="protein sequence ID" value="EKV26991.1"/>
    <property type="molecule type" value="Genomic_DNA"/>
</dbReference>
<reference evidence="16 17" key="1">
    <citation type="journal article" date="2013" name="Genome Announc.">
        <title>Draft Genome Sequence of an Alphaproteobacterium, Caenispirillum salinarum AK4(T), Isolated from a Solar Saltern.</title>
        <authorList>
            <person name="Khatri I."/>
            <person name="Singh A."/>
            <person name="Korpole S."/>
            <person name="Pinnaka A.K."/>
            <person name="Subramanian S."/>
        </authorList>
    </citation>
    <scope>NUCLEOTIDE SEQUENCE [LARGE SCALE GENOMIC DNA]</scope>
    <source>
        <strain evidence="16 17">AK4</strain>
    </source>
</reference>
<dbReference type="PANTHER" id="PTHR42789:SF1">
    <property type="entry name" value="D-ISOMER SPECIFIC 2-HYDROXYACID DEHYDROGENASE FAMILY PROTEIN (AFU_ORTHOLOGUE AFUA_6G10090)"/>
    <property type="match status" value="1"/>
</dbReference>
<keyword evidence="10" id="KW-0718">Serine biosynthesis</keyword>
<dbReference type="Gene3D" id="3.40.50.720">
    <property type="entry name" value="NAD(P)-binding Rossmann-like Domain"/>
    <property type="match status" value="2"/>
</dbReference>
<dbReference type="SUPFAM" id="SSF51735">
    <property type="entry name" value="NAD(P)-binding Rossmann-fold domains"/>
    <property type="match status" value="1"/>
</dbReference>
<evidence type="ECO:0000256" key="1">
    <source>
        <dbReference type="ARBA" id="ARBA00003800"/>
    </source>
</evidence>
<dbReference type="GO" id="GO:0006564">
    <property type="term" value="P:L-serine biosynthetic process"/>
    <property type="evidence" value="ECO:0007669"/>
    <property type="project" value="UniProtKB-KW"/>
</dbReference>
<dbReference type="Pfam" id="PF00389">
    <property type="entry name" value="2-Hacid_dh"/>
    <property type="match status" value="1"/>
</dbReference>
<dbReference type="InterPro" id="IPR006140">
    <property type="entry name" value="D-isomer_DH_NAD-bd"/>
</dbReference>
<evidence type="ECO:0000256" key="10">
    <source>
        <dbReference type="ARBA" id="ARBA00023299"/>
    </source>
</evidence>
<evidence type="ECO:0000313" key="17">
    <source>
        <dbReference type="Proteomes" id="UP000009881"/>
    </source>
</evidence>
<comment type="catalytic activity">
    <reaction evidence="12">
        <text>(R)-2-hydroxyglutarate + NAD(+) = 2-oxoglutarate + NADH + H(+)</text>
        <dbReference type="Rhea" id="RHEA:49612"/>
        <dbReference type="ChEBI" id="CHEBI:15378"/>
        <dbReference type="ChEBI" id="CHEBI:15801"/>
        <dbReference type="ChEBI" id="CHEBI:16810"/>
        <dbReference type="ChEBI" id="CHEBI:57540"/>
        <dbReference type="ChEBI" id="CHEBI:57945"/>
        <dbReference type="EC" id="1.1.1.399"/>
    </reaction>
</comment>
<keyword evidence="17" id="KW-1185">Reference proteome</keyword>
<keyword evidence="9" id="KW-0520">NAD</keyword>
<dbReference type="eggNOG" id="COG0111">
    <property type="taxonomic scope" value="Bacteria"/>
</dbReference>
<gene>
    <name evidence="16" type="ORF">C882_1920</name>
</gene>
<dbReference type="PROSITE" id="PS00671">
    <property type="entry name" value="D_2_HYDROXYACID_DH_3"/>
    <property type="match status" value="1"/>
</dbReference>
<evidence type="ECO:0000256" key="14">
    <source>
        <dbReference type="RuleBase" id="RU003719"/>
    </source>
</evidence>
<proteinExistence type="inferred from homology"/>
<dbReference type="InterPro" id="IPR054480">
    <property type="entry name" value="AHAS_small-like_ACT"/>
</dbReference>
<dbReference type="PROSITE" id="PS00065">
    <property type="entry name" value="D_2_HYDROXYACID_DH_1"/>
    <property type="match status" value="1"/>
</dbReference>
<dbReference type="InterPro" id="IPR036291">
    <property type="entry name" value="NAD(P)-bd_dom_sf"/>
</dbReference>
<keyword evidence="8 14" id="KW-0560">Oxidoreductase</keyword>
<dbReference type="NCBIfam" id="NF008759">
    <property type="entry name" value="PRK11790.1"/>
    <property type="match status" value="1"/>
</dbReference>
<dbReference type="GO" id="GO:0004617">
    <property type="term" value="F:phosphoglycerate dehydrogenase activity"/>
    <property type="evidence" value="ECO:0007669"/>
    <property type="project" value="UniProtKB-EC"/>
</dbReference>
<evidence type="ECO:0000256" key="7">
    <source>
        <dbReference type="ARBA" id="ARBA00022605"/>
    </source>
</evidence>
<dbReference type="OrthoDB" id="9793626at2"/>
<comment type="similarity">
    <text evidence="3 14">Belongs to the D-isomer specific 2-hydroxyacid dehydrogenase family.</text>
</comment>
<comment type="catalytic activity">
    <reaction evidence="13">
        <text>(2R)-3-phosphoglycerate + NAD(+) = 3-phosphooxypyruvate + NADH + H(+)</text>
        <dbReference type="Rhea" id="RHEA:12641"/>
        <dbReference type="ChEBI" id="CHEBI:15378"/>
        <dbReference type="ChEBI" id="CHEBI:18110"/>
        <dbReference type="ChEBI" id="CHEBI:57540"/>
        <dbReference type="ChEBI" id="CHEBI:57945"/>
        <dbReference type="ChEBI" id="CHEBI:58272"/>
        <dbReference type="EC" id="1.1.1.95"/>
    </reaction>
</comment>
<dbReference type="InterPro" id="IPR029753">
    <property type="entry name" value="D-isomer_DH_CS"/>
</dbReference>
<dbReference type="Proteomes" id="UP000009881">
    <property type="component" value="Unassembled WGS sequence"/>
</dbReference>
<dbReference type="Pfam" id="PF02826">
    <property type="entry name" value="2-Hacid_dh_C"/>
    <property type="match status" value="1"/>
</dbReference>
<evidence type="ECO:0000256" key="6">
    <source>
        <dbReference type="ARBA" id="ARBA00021582"/>
    </source>
</evidence>
<dbReference type="GO" id="GO:0047545">
    <property type="term" value="F:(S)-2-hydroxyglutarate dehydrogenase activity"/>
    <property type="evidence" value="ECO:0007669"/>
    <property type="project" value="UniProtKB-ARBA"/>
</dbReference>
<dbReference type="PANTHER" id="PTHR42789">
    <property type="entry name" value="D-ISOMER SPECIFIC 2-HYDROXYACID DEHYDROGENASE FAMILY PROTEIN (AFU_ORTHOLOGUE AFUA_6G10090)"/>
    <property type="match status" value="1"/>
</dbReference>
<dbReference type="EC" id="1.1.1.399" evidence="4"/>
<evidence type="ECO:0000313" key="16">
    <source>
        <dbReference type="EMBL" id="EKV26991.1"/>
    </source>
</evidence>
<evidence type="ECO:0000256" key="5">
    <source>
        <dbReference type="ARBA" id="ARBA00013143"/>
    </source>
</evidence>
<evidence type="ECO:0000256" key="12">
    <source>
        <dbReference type="ARBA" id="ARBA00048126"/>
    </source>
</evidence>
<evidence type="ECO:0000256" key="8">
    <source>
        <dbReference type="ARBA" id="ARBA00023002"/>
    </source>
</evidence>
<dbReference type="SUPFAM" id="SSF52283">
    <property type="entry name" value="Formate/glycerate dehydrogenase catalytic domain-like"/>
    <property type="match status" value="1"/>
</dbReference>
<dbReference type="EC" id="1.1.1.95" evidence="5"/>
<dbReference type="STRING" id="1238182.C882_1920"/>
<dbReference type="InterPro" id="IPR029752">
    <property type="entry name" value="D-isomer_DH_CS1"/>
</dbReference>
<evidence type="ECO:0000256" key="2">
    <source>
        <dbReference type="ARBA" id="ARBA00005216"/>
    </source>
</evidence>
<comment type="function">
    <text evidence="1">Catalyzes the reversible oxidation of 3-phospho-D-glycerate to 3-phosphonooxypyruvate, the first step of the phosphorylated L-serine biosynthesis pathway. Also catalyzes the reversible oxidation of 2-hydroxyglutarate to 2-oxoglutarate.</text>
</comment>
<dbReference type="Pfam" id="PF22629">
    <property type="entry name" value="ACT_AHAS_ss"/>
    <property type="match status" value="1"/>
</dbReference>
<dbReference type="AlphaFoldDB" id="K9HE57"/>
<evidence type="ECO:0000256" key="4">
    <source>
        <dbReference type="ARBA" id="ARBA00013001"/>
    </source>
</evidence>
<evidence type="ECO:0000259" key="15">
    <source>
        <dbReference type="PROSITE" id="PS51671"/>
    </source>
</evidence>
<dbReference type="InterPro" id="IPR002912">
    <property type="entry name" value="ACT_dom"/>
</dbReference>
<accession>K9HE57</accession>
<dbReference type="UniPathway" id="UPA00135">
    <property type="reaction ID" value="UER00196"/>
</dbReference>
<comment type="pathway">
    <text evidence="2">Amino-acid biosynthesis; L-serine biosynthesis; L-serine from 3-phospho-D-glycerate: step 1/3.</text>
</comment>
<evidence type="ECO:0000256" key="13">
    <source>
        <dbReference type="ARBA" id="ARBA00048731"/>
    </source>
</evidence>
<dbReference type="CDD" id="cd12176">
    <property type="entry name" value="PGDH_3"/>
    <property type="match status" value="1"/>
</dbReference>
<comment type="caution">
    <text evidence="16">The sequence shown here is derived from an EMBL/GenBank/DDBJ whole genome shotgun (WGS) entry which is preliminary data.</text>
</comment>
<dbReference type="GO" id="GO:0051287">
    <property type="term" value="F:NAD binding"/>
    <property type="evidence" value="ECO:0007669"/>
    <property type="project" value="InterPro"/>
</dbReference>
<protein>
    <recommendedName>
        <fullName evidence="6">D-3-phosphoglycerate dehydrogenase</fullName>
        <ecNumber evidence="4">1.1.1.399</ecNumber>
        <ecNumber evidence="5">1.1.1.95</ecNumber>
    </recommendedName>
    <alternativeName>
        <fullName evidence="11">2-oxoglutarate reductase</fullName>
    </alternativeName>
</protein>
<dbReference type="InterPro" id="IPR045865">
    <property type="entry name" value="ACT-like_dom_sf"/>
</dbReference>
<dbReference type="Gene3D" id="3.30.70.260">
    <property type="match status" value="1"/>
</dbReference>
<dbReference type="PROSITE" id="PS51671">
    <property type="entry name" value="ACT"/>
    <property type="match status" value="1"/>
</dbReference>
<evidence type="ECO:0000256" key="3">
    <source>
        <dbReference type="ARBA" id="ARBA00005854"/>
    </source>
</evidence>
<dbReference type="PATRIC" id="fig|1238182.3.peg.3874"/>
<dbReference type="InterPro" id="IPR006139">
    <property type="entry name" value="D-isomer_2_OHA_DH_cat_dom"/>
</dbReference>
<dbReference type="FunFam" id="3.40.50.720:FF:000041">
    <property type="entry name" value="D-3-phosphoglycerate dehydrogenase"/>
    <property type="match status" value="1"/>
</dbReference>
<evidence type="ECO:0000256" key="9">
    <source>
        <dbReference type="ARBA" id="ARBA00023027"/>
    </source>
</evidence>
<feature type="domain" description="ACT" evidence="15">
    <location>
        <begin position="340"/>
        <end position="415"/>
    </location>
</feature>
<keyword evidence="7" id="KW-0028">Amino-acid biosynthesis</keyword>
<dbReference type="InterPro" id="IPR050857">
    <property type="entry name" value="D-2-hydroxyacid_DH"/>
</dbReference>
<dbReference type="RefSeq" id="WP_009542316.1">
    <property type="nucleotide sequence ID" value="NZ_ANHY01000021.1"/>
</dbReference>
<sequence length="415" mass="45036">MSKLSLPKDKIKFVLLENVHDNAVAYLRQHGYENIDVHKGALDADALKDAVRDAHVVGIRSRTKLTEDVLKAAEKLVAVGAFCIGTNQINLGAAKHLGVPVFNAPYSNTRSVAELVLAEIIMLARGIPRRNWISHEGGWDKSAKGSTEVRGKTLGIVGYGHIGTQLSVIAEALGMKVRFFDIVDKLPMGNAAACMSLKELMETSDFVSLHVPDTPQTRNMITDTELGWMKQGAFLLNAARGQIVDIDALADHLRTGHLAGAAIDVFPVEPASVEDVFESPLRGMKNVILTPHIGGSTQEAQANIGTEVAEKLVKYSDNGSTVGAVNFPEVMLPVHVGGARFMHIHRNVPGVISKINDVFSRRGLNIVGQYLRTDEEVGYVVVDVDGIIEPGMGVRRDLEAIEGTIRTRFLNCEEP</sequence>
<dbReference type="SUPFAM" id="SSF55021">
    <property type="entry name" value="ACT-like"/>
    <property type="match status" value="1"/>
</dbReference>
<organism evidence="16 17">
    <name type="scientific">Caenispirillum salinarum AK4</name>
    <dbReference type="NCBI Taxonomy" id="1238182"/>
    <lineage>
        <taxon>Bacteria</taxon>
        <taxon>Pseudomonadati</taxon>
        <taxon>Pseudomonadota</taxon>
        <taxon>Alphaproteobacteria</taxon>
        <taxon>Rhodospirillales</taxon>
        <taxon>Novispirillaceae</taxon>
        <taxon>Caenispirillum</taxon>
    </lineage>
</organism>